<comment type="caution">
    <text evidence="1">The sequence shown here is derived from an EMBL/GenBank/DDBJ whole genome shotgun (WGS) entry which is preliminary data.</text>
</comment>
<keyword evidence="2" id="KW-1185">Reference proteome</keyword>
<reference evidence="1" key="1">
    <citation type="submission" date="2021-06" db="EMBL/GenBank/DDBJ databases">
        <authorList>
            <person name="Kallberg Y."/>
            <person name="Tangrot J."/>
            <person name="Rosling A."/>
        </authorList>
    </citation>
    <scope>NUCLEOTIDE SEQUENCE</scope>
    <source>
        <strain evidence="1">MT106</strain>
    </source>
</reference>
<sequence>MVGIVKYLCASCGYRDRNRFSTQNRFSCTKYDDDGDVITVEILRGKYDIEAIEVLSSDQYHYQSY</sequence>
<dbReference type="AlphaFoldDB" id="A0A9N8WI17"/>
<accession>A0A9N8WI17</accession>
<gene>
    <name evidence="1" type="ORF">AGERDE_LOCUS3453</name>
</gene>
<evidence type="ECO:0000313" key="1">
    <source>
        <dbReference type="EMBL" id="CAG8485327.1"/>
    </source>
</evidence>
<name>A0A9N8WI17_9GLOM</name>
<dbReference type="Proteomes" id="UP000789831">
    <property type="component" value="Unassembled WGS sequence"/>
</dbReference>
<evidence type="ECO:0000313" key="2">
    <source>
        <dbReference type="Proteomes" id="UP000789831"/>
    </source>
</evidence>
<protein>
    <submittedName>
        <fullName evidence="1">8424_t:CDS:1</fullName>
    </submittedName>
</protein>
<dbReference type="EMBL" id="CAJVPL010000341">
    <property type="protein sequence ID" value="CAG8485327.1"/>
    <property type="molecule type" value="Genomic_DNA"/>
</dbReference>
<organism evidence="1 2">
    <name type="scientific">Ambispora gerdemannii</name>
    <dbReference type="NCBI Taxonomy" id="144530"/>
    <lineage>
        <taxon>Eukaryota</taxon>
        <taxon>Fungi</taxon>
        <taxon>Fungi incertae sedis</taxon>
        <taxon>Mucoromycota</taxon>
        <taxon>Glomeromycotina</taxon>
        <taxon>Glomeromycetes</taxon>
        <taxon>Archaeosporales</taxon>
        <taxon>Ambisporaceae</taxon>
        <taxon>Ambispora</taxon>
    </lineage>
</organism>
<proteinExistence type="predicted"/>